<feature type="non-terminal residue" evidence="2">
    <location>
        <position position="103"/>
    </location>
</feature>
<organism evidence="2">
    <name type="scientific">Pararge aegeria</name>
    <name type="common">speckled wood butterfly</name>
    <dbReference type="NCBI Taxonomy" id="116150"/>
    <lineage>
        <taxon>Eukaryota</taxon>
        <taxon>Metazoa</taxon>
        <taxon>Ecdysozoa</taxon>
        <taxon>Arthropoda</taxon>
        <taxon>Hexapoda</taxon>
        <taxon>Insecta</taxon>
        <taxon>Pterygota</taxon>
        <taxon>Neoptera</taxon>
        <taxon>Endopterygota</taxon>
        <taxon>Lepidoptera</taxon>
        <taxon>Glossata</taxon>
        <taxon>Ditrysia</taxon>
        <taxon>Papilionoidea</taxon>
        <taxon>Nymphalidae</taxon>
        <taxon>Satyrinae</taxon>
        <taxon>Satyrini</taxon>
        <taxon>Parargina</taxon>
        <taxon>Pararge</taxon>
    </lineage>
</organism>
<reference evidence="2" key="1">
    <citation type="journal article" date="2013" name="BMC Genomics">
        <title>Unscrambling butterfly oogenesis.</title>
        <authorList>
            <person name="Carter J.M."/>
            <person name="Baker S.C."/>
            <person name="Pink R."/>
            <person name="Carter D.R."/>
            <person name="Collins A."/>
            <person name="Tomlin J."/>
            <person name="Gibbs M."/>
            <person name="Breuker C.J."/>
        </authorList>
    </citation>
    <scope>NUCLEOTIDE SEQUENCE</scope>
    <source>
        <tissue evidence="2">Ovary</tissue>
    </source>
</reference>
<name>S4PGX5_9NEOP</name>
<feature type="compositionally biased region" description="Polar residues" evidence="1">
    <location>
        <begin position="1"/>
        <end position="12"/>
    </location>
</feature>
<evidence type="ECO:0000313" key="2">
    <source>
        <dbReference type="EMBL" id="JAA91896.1"/>
    </source>
</evidence>
<protein>
    <submittedName>
        <fullName evidence="2">Uncharacterized protein</fullName>
    </submittedName>
</protein>
<reference evidence="2" key="2">
    <citation type="submission" date="2013-05" db="EMBL/GenBank/DDBJ databases">
        <authorList>
            <person name="Carter J.-M."/>
            <person name="Baker S.C."/>
            <person name="Pink R."/>
            <person name="Carter D.R.F."/>
            <person name="Collins A."/>
            <person name="Tomlin J."/>
            <person name="Gibbs M."/>
            <person name="Breuker C.J."/>
        </authorList>
    </citation>
    <scope>NUCLEOTIDE SEQUENCE</scope>
    <source>
        <tissue evidence="2">Ovary</tissue>
    </source>
</reference>
<proteinExistence type="predicted"/>
<accession>S4PGX5</accession>
<dbReference type="EMBL" id="GAIX01000664">
    <property type="protein sequence ID" value="JAA91896.1"/>
    <property type="molecule type" value="Transcribed_RNA"/>
</dbReference>
<feature type="region of interest" description="Disordered" evidence="1">
    <location>
        <begin position="1"/>
        <end position="30"/>
    </location>
</feature>
<evidence type="ECO:0000256" key="1">
    <source>
        <dbReference type="SAM" id="MobiDB-lite"/>
    </source>
</evidence>
<sequence>MNTYTKSTSPSSRDYLFRPSRRAHPRLRGDRGTAAVQRIVRVHVTIDGWQVIDNGTYGFRIAVVADKQVVIVNGSRVAHAISQSVRRDVAPRDNVARVVGRSG</sequence>
<dbReference type="AlphaFoldDB" id="S4PGX5"/>